<accession>A0A0N9ZR42</accession>
<keyword evidence="2" id="KW-1185">Reference proteome</keyword>
<name>A0A0N9ZR42_9RHOB</name>
<protein>
    <submittedName>
        <fullName evidence="1">Uncharacterized protein</fullName>
    </submittedName>
</protein>
<dbReference type="Proteomes" id="UP000064920">
    <property type="component" value="Chromosome"/>
</dbReference>
<dbReference type="AlphaFoldDB" id="A0A0N9ZR42"/>
<gene>
    <name evidence="1" type="ORF">IMCC12053_2246</name>
</gene>
<organism evidence="1 2">
    <name type="scientific">Celeribacter marinus</name>
    <dbReference type="NCBI Taxonomy" id="1397108"/>
    <lineage>
        <taxon>Bacteria</taxon>
        <taxon>Pseudomonadati</taxon>
        <taxon>Pseudomonadota</taxon>
        <taxon>Alphaproteobacteria</taxon>
        <taxon>Rhodobacterales</taxon>
        <taxon>Roseobacteraceae</taxon>
        <taxon>Celeribacter</taxon>
    </lineage>
</organism>
<evidence type="ECO:0000313" key="1">
    <source>
        <dbReference type="EMBL" id="ALI56193.1"/>
    </source>
</evidence>
<dbReference type="OrthoDB" id="7725299at2"/>
<evidence type="ECO:0000313" key="2">
    <source>
        <dbReference type="Proteomes" id="UP000064920"/>
    </source>
</evidence>
<dbReference type="RefSeq" id="WP_062219003.1">
    <property type="nucleotide sequence ID" value="NZ_CP012023.1"/>
</dbReference>
<reference evidence="1 2" key="1">
    <citation type="submission" date="2015-05" db="EMBL/GenBank/DDBJ databases">
        <authorList>
            <person name="Wang D.B."/>
            <person name="Wang M."/>
        </authorList>
    </citation>
    <scope>NUCLEOTIDE SEQUENCE [LARGE SCALE GENOMIC DNA]</scope>
    <source>
        <strain evidence="1 2">IMCC 12053</strain>
    </source>
</reference>
<dbReference type="PATRIC" id="fig|1397108.4.peg.2297"/>
<proteinExistence type="predicted"/>
<sequence>MSAPQSIPELVRAAKDDAKIHLDRIAALTTEQASPQTEEARGVAVGALEHIAVDLFTVFEARMQHHFKRGPFSRKLKAVLLDAGHTDLAARLHTCYLAVNVLKHAKGASYRELLAAQSPLLAAPDPDAAETDTPASLIDVTTPGFLDTLTTTILEAYTFLDQR</sequence>
<dbReference type="KEGG" id="cmar:IMCC12053_2246"/>
<dbReference type="EMBL" id="CP012023">
    <property type="protein sequence ID" value="ALI56193.1"/>
    <property type="molecule type" value="Genomic_DNA"/>
</dbReference>